<organism evidence="4 5">
    <name type="scientific">Pseudomonas syringae pv. tagetis</name>
    <dbReference type="NCBI Taxonomy" id="129140"/>
    <lineage>
        <taxon>Bacteria</taxon>
        <taxon>Pseudomonadati</taxon>
        <taxon>Pseudomonadota</taxon>
        <taxon>Gammaproteobacteria</taxon>
        <taxon>Pseudomonadales</taxon>
        <taxon>Pseudomonadaceae</taxon>
        <taxon>Pseudomonas</taxon>
    </lineage>
</organism>
<evidence type="ECO:0000313" key="4">
    <source>
        <dbReference type="EMBL" id="KPY90455.1"/>
    </source>
</evidence>
<keyword evidence="2" id="KW-0012">Acyltransferase</keyword>
<dbReference type="PROSITE" id="PS51186">
    <property type="entry name" value="GNAT"/>
    <property type="match status" value="1"/>
</dbReference>
<dbReference type="PANTHER" id="PTHR43800">
    <property type="entry name" value="PEPTIDYL-LYSINE N-ACETYLTRANSFERASE YJAB"/>
    <property type="match status" value="1"/>
</dbReference>
<protein>
    <submittedName>
        <fullName evidence="4">Putative acetyltransferase</fullName>
    </submittedName>
</protein>
<accession>A0A0Q0BK06</accession>
<proteinExistence type="predicted"/>
<dbReference type="SUPFAM" id="SSF55729">
    <property type="entry name" value="Acyl-CoA N-acyltransferases (Nat)"/>
    <property type="match status" value="1"/>
</dbReference>
<dbReference type="AlphaFoldDB" id="A0A0Q0BK06"/>
<name>A0A0Q0BK06_9PSED</name>
<evidence type="ECO:0000313" key="5">
    <source>
        <dbReference type="Proteomes" id="UP000050474"/>
    </source>
</evidence>
<dbReference type="STRING" id="129140.ALO44_04022"/>
<gene>
    <name evidence="4" type="ORF">ALO44_04022</name>
</gene>
<dbReference type="EMBL" id="LJRM01000005">
    <property type="protein sequence ID" value="KPY90455.1"/>
    <property type="molecule type" value="Genomic_DNA"/>
</dbReference>
<comment type="caution">
    <text evidence="4">The sequence shown here is derived from an EMBL/GenBank/DDBJ whole genome shotgun (WGS) entry which is preliminary data.</text>
</comment>
<dbReference type="Proteomes" id="UP000050474">
    <property type="component" value="Unassembled WGS sequence"/>
</dbReference>
<sequence>MMSAAVLTCMSSSKGEKQMEFYLRLSQDNDLDQLQRLSVRARHRYTSIASLAHVAESPPLGADRFEACRVMVAVDRHSKEVIGFAAMRPLDDDVYLDNISVEPGVSGQGVGKILLSSVEAYAHSLQRKAISLTTFREPRWNGPWFRQQGFYPMPTDRIGDGLISVIQRQSQSFNPETRETLWRLL</sequence>
<reference evidence="4 5" key="1">
    <citation type="submission" date="2015-09" db="EMBL/GenBank/DDBJ databases">
        <title>Genome announcement of multiple Pseudomonas syringae strains.</title>
        <authorList>
            <person name="Thakur S."/>
            <person name="Wang P.W."/>
            <person name="Gong Y."/>
            <person name="Weir B.S."/>
            <person name="Guttman D.S."/>
        </authorList>
    </citation>
    <scope>NUCLEOTIDE SEQUENCE [LARGE SCALE GENOMIC DNA]</scope>
    <source>
        <strain evidence="4 5">ICMP4091</strain>
    </source>
</reference>
<evidence type="ECO:0000259" key="3">
    <source>
        <dbReference type="PROSITE" id="PS51186"/>
    </source>
</evidence>
<feature type="domain" description="N-acetyltransferase" evidence="3">
    <location>
        <begin position="21"/>
        <end position="169"/>
    </location>
</feature>
<evidence type="ECO:0000256" key="2">
    <source>
        <dbReference type="ARBA" id="ARBA00023315"/>
    </source>
</evidence>
<evidence type="ECO:0000256" key="1">
    <source>
        <dbReference type="ARBA" id="ARBA00022679"/>
    </source>
</evidence>
<dbReference type="CDD" id="cd04301">
    <property type="entry name" value="NAT_SF"/>
    <property type="match status" value="1"/>
</dbReference>
<keyword evidence="1 4" id="KW-0808">Transferase</keyword>
<dbReference type="PANTHER" id="PTHR43800:SF1">
    <property type="entry name" value="PEPTIDYL-LYSINE N-ACETYLTRANSFERASE YJAB"/>
    <property type="match status" value="1"/>
</dbReference>
<dbReference type="InterPro" id="IPR016181">
    <property type="entry name" value="Acyl_CoA_acyltransferase"/>
</dbReference>
<dbReference type="Pfam" id="PF13508">
    <property type="entry name" value="Acetyltransf_7"/>
    <property type="match status" value="1"/>
</dbReference>
<dbReference type="PATRIC" id="fig|129140.3.peg.5241"/>
<dbReference type="GO" id="GO:0016747">
    <property type="term" value="F:acyltransferase activity, transferring groups other than amino-acyl groups"/>
    <property type="evidence" value="ECO:0007669"/>
    <property type="project" value="InterPro"/>
</dbReference>
<dbReference type="InterPro" id="IPR000182">
    <property type="entry name" value="GNAT_dom"/>
</dbReference>
<dbReference type="Gene3D" id="3.40.630.30">
    <property type="match status" value="1"/>
</dbReference>